<dbReference type="RefSeq" id="WP_185110644.1">
    <property type="nucleotide sequence ID" value="NZ_JACHMI010000001.1"/>
</dbReference>
<dbReference type="Proteomes" id="UP000565579">
    <property type="component" value="Unassembled WGS sequence"/>
</dbReference>
<proteinExistence type="predicted"/>
<protein>
    <submittedName>
        <fullName evidence="1">Uncharacterized protein</fullName>
    </submittedName>
</protein>
<comment type="caution">
    <text evidence="1">The sequence shown here is derived from an EMBL/GenBank/DDBJ whole genome shotgun (WGS) entry which is preliminary data.</text>
</comment>
<accession>A0A7X0P6W8</accession>
<sequence length="162" mass="17443">MTARVVYAYGLHWGDSTTPVKLHWWCACGGDGVDIPGDKVTCPSCREPITVPDEQIDLRASSPELPTAVEQQEPPALDSRYDLRELAYRVLTNPDLVLFGQKGGGVGMYCRACTPIAHETIAYLGAKEGEQAAPGITFATSVSGLWSQALIHLAIHHPAGDQ</sequence>
<organism evidence="1 2">
    <name type="scientific">Nonomuraea rubra</name>
    <dbReference type="NCBI Taxonomy" id="46180"/>
    <lineage>
        <taxon>Bacteria</taxon>
        <taxon>Bacillati</taxon>
        <taxon>Actinomycetota</taxon>
        <taxon>Actinomycetes</taxon>
        <taxon>Streptosporangiales</taxon>
        <taxon>Streptosporangiaceae</taxon>
        <taxon>Nonomuraea</taxon>
    </lineage>
</organism>
<dbReference type="AlphaFoldDB" id="A0A7X0P6W8"/>
<evidence type="ECO:0000313" key="2">
    <source>
        <dbReference type="Proteomes" id="UP000565579"/>
    </source>
</evidence>
<evidence type="ECO:0000313" key="1">
    <source>
        <dbReference type="EMBL" id="MBB6556162.1"/>
    </source>
</evidence>
<dbReference type="EMBL" id="JACHMI010000001">
    <property type="protein sequence ID" value="MBB6556162.1"/>
    <property type="molecule type" value="Genomic_DNA"/>
</dbReference>
<keyword evidence="2" id="KW-1185">Reference proteome</keyword>
<gene>
    <name evidence="1" type="ORF">HD593_010957</name>
</gene>
<reference evidence="1 2" key="1">
    <citation type="submission" date="2020-08" db="EMBL/GenBank/DDBJ databases">
        <title>Sequencing the genomes of 1000 actinobacteria strains.</title>
        <authorList>
            <person name="Klenk H.-P."/>
        </authorList>
    </citation>
    <scope>NUCLEOTIDE SEQUENCE [LARGE SCALE GENOMIC DNA]</scope>
    <source>
        <strain evidence="1 2">DSM 43768</strain>
    </source>
</reference>
<name>A0A7X0P6W8_9ACTN</name>